<evidence type="ECO:0008006" key="19">
    <source>
        <dbReference type="Google" id="ProtNLM"/>
    </source>
</evidence>
<dbReference type="GO" id="GO:0005886">
    <property type="term" value="C:plasma membrane"/>
    <property type="evidence" value="ECO:0007669"/>
    <property type="project" value="UniProtKB-SubCell"/>
</dbReference>
<evidence type="ECO:0000256" key="2">
    <source>
        <dbReference type="ARBA" id="ARBA00009592"/>
    </source>
</evidence>
<dbReference type="Pfam" id="PF13855">
    <property type="entry name" value="LRR_8"/>
    <property type="match status" value="2"/>
</dbReference>
<feature type="signal peptide" evidence="14">
    <location>
        <begin position="1"/>
        <end position="26"/>
    </location>
</feature>
<evidence type="ECO:0000256" key="10">
    <source>
        <dbReference type="ARBA" id="ARBA00023170"/>
    </source>
</evidence>
<keyword evidence="11" id="KW-0325">Glycoprotein</keyword>
<dbReference type="SUPFAM" id="SSF52047">
    <property type="entry name" value="RNI-like"/>
    <property type="match status" value="1"/>
</dbReference>
<dbReference type="Pfam" id="PF23598">
    <property type="entry name" value="LRR_14"/>
    <property type="match status" value="1"/>
</dbReference>
<keyword evidence="6 14" id="KW-0732">Signal</keyword>
<feature type="chain" id="PRO_5042945582" description="Leucine-rich repeat-containing N-terminal plant-type domain-containing protein" evidence="14">
    <location>
        <begin position="27"/>
        <end position="1080"/>
    </location>
</feature>
<dbReference type="InterPro" id="IPR013210">
    <property type="entry name" value="LRR_N_plant-typ"/>
</dbReference>
<dbReference type="Proteomes" id="UP001324115">
    <property type="component" value="Unassembled WGS sequence"/>
</dbReference>
<dbReference type="EMBL" id="JAXUIC010000009">
    <property type="protein sequence ID" value="KAK4573224.1"/>
    <property type="molecule type" value="Genomic_DNA"/>
</dbReference>
<reference evidence="17 18" key="1">
    <citation type="journal article" date="2023" name="G3 (Bethesda)">
        <title>A haplotype-resolved chromosome-scale genome for Quercus rubra L. provides insights into the genetics of adaptive traits for red oak species.</title>
        <authorList>
            <person name="Kapoor B."/>
            <person name="Jenkins J."/>
            <person name="Schmutz J."/>
            <person name="Zhebentyayeva T."/>
            <person name="Kuelheim C."/>
            <person name="Coggeshall M."/>
            <person name="Heim C."/>
            <person name="Lasky J.R."/>
            <person name="Leites L."/>
            <person name="Islam-Faridi N."/>
            <person name="Romero-Severson J."/>
            <person name="DeLeo V.L."/>
            <person name="Lucas S.M."/>
            <person name="Lazic D."/>
            <person name="Gailing O."/>
            <person name="Carlson J."/>
            <person name="Staton M."/>
        </authorList>
    </citation>
    <scope>NUCLEOTIDE SEQUENCE [LARGE SCALE GENOMIC DNA]</scope>
    <source>
        <strain evidence="17">Pseudo-F2</strain>
    </source>
</reference>
<evidence type="ECO:0000256" key="8">
    <source>
        <dbReference type="ARBA" id="ARBA00022989"/>
    </source>
</evidence>
<gene>
    <name evidence="17" type="ORF">RGQ29_031260</name>
</gene>
<dbReference type="InterPro" id="IPR001611">
    <property type="entry name" value="Leu-rich_rpt"/>
</dbReference>
<evidence type="ECO:0000313" key="17">
    <source>
        <dbReference type="EMBL" id="KAK4573224.1"/>
    </source>
</evidence>
<dbReference type="FunFam" id="3.80.10.10:FF:000111">
    <property type="entry name" value="LRR receptor-like serine/threonine-protein kinase ERECTA"/>
    <property type="match status" value="1"/>
</dbReference>
<dbReference type="SMART" id="SM00369">
    <property type="entry name" value="LRR_TYP"/>
    <property type="match status" value="10"/>
</dbReference>
<dbReference type="InterPro" id="IPR032675">
    <property type="entry name" value="LRR_dom_sf"/>
</dbReference>
<feature type="domain" description="Disease resistance R13L4/SHOC-2-like LRR" evidence="16">
    <location>
        <begin position="393"/>
        <end position="494"/>
    </location>
</feature>
<keyword evidence="3" id="KW-1003">Cell membrane</keyword>
<evidence type="ECO:0000256" key="3">
    <source>
        <dbReference type="ARBA" id="ARBA00022475"/>
    </source>
</evidence>
<evidence type="ECO:0000256" key="11">
    <source>
        <dbReference type="ARBA" id="ARBA00023180"/>
    </source>
</evidence>
<keyword evidence="7" id="KW-0677">Repeat</keyword>
<feature type="compositionally biased region" description="Basic residues" evidence="12">
    <location>
        <begin position="1067"/>
        <end position="1080"/>
    </location>
</feature>
<feature type="transmembrane region" description="Helical" evidence="13">
    <location>
        <begin position="1030"/>
        <end position="1051"/>
    </location>
</feature>
<dbReference type="PANTHER" id="PTHR48061">
    <property type="entry name" value="LEUCINE-RICH REPEAT RECEPTOR PROTEIN KINASE EMS1-LIKE-RELATED"/>
    <property type="match status" value="1"/>
</dbReference>
<evidence type="ECO:0000256" key="13">
    <source>
        <dbReference type="SAM" id="Phobius"/>
    </source>
</evidence>
<comment type="subcellular location">
    <subcellularLocation>
        <location evidence="1">Cell membrane</location>
        <topology evidence="1">Single-pass type I membrane protein</topology>
    </subcellularLocation>
</comment>
<evidence type="ECO:0000259" key="16">
    <source>
        <dbReference type="Pfam" id="PF23598"/>
    </source>
</evidence>
<evidence type="ECO:0000256" key="5">
    <source>
        <dbReference type="ARBA" id="ARBA00022692"/>
    </source>
</evidence>
<dbReference type="InterPro" id="IPR003591">
    <property type="entry name" value="Leu-rich_rpt_typical-subtyp"/>
</dbReference>
<evidence type="ECO:0000313" key="18">
    <source>
        <dbReference type="Proteomes" id="UP001324115"/>
    </source>
</evidence>
<keyword evidence="18" id="KW-1185">Reference proteome</keyword>
<dbReference type="FunFam" id="3.80.10.10:FF:000041">
    <property type="entry name" value="LRR receptor-like serine/threonine-protein kinase ERECTA"/>
    <property type="match status" value="1"/>
</dbReference>
<feature type="domain" description="Leucine-rich repeat-containing N-terminal plant-type" evidence="15">
    <location>
        <begin position="35"/>
        <end position="86"/>
    </location>
</feature>
<evidence type="ECO:0000256" key="1">
    <source>
        <dbReference type="ARBA" id="ARBA00004251"/>
    </source>
</evidence>
<name>A0AAN7IFE6_QUERU</name>
<evidence type="ECO:0000256" key="14">
    <source>
        <dbReference type="SAM" id="SignalP"/>
    </source>
</evidence>
<evidence type="ECO:0000256" key="9">
    <source>
        <dbReference type="ARBA" id="ARBA00023136"/>
    </source>
</evidence>
<sequence length="1080" mass="120483">MRLALSYYMFLSSIFLFSLFHQSTESSSSIHPLCHNDERSALLQFKESFIANPSCFIPYAYPYRVASWTLQGENSSCCSWDGVDCDEGSGHVIGLNLSSSCLYGSINSSSSLFRLVHLQVLDLSYNHFNYSHIPSTIGNLSMLTHLNLFYSFFVGQIPSEISLLNKLSFLDLSYNYLPYSTPLLGLELKKPNLQSLIQNLTNLEELRLSMVDISSPVPNQLANMSSLTSLVLVSCGLVGKFPIGILQLPNLQFLELYNNSDLVGYFPELHLSSHLKYLCVKETRFFGEIPASIGNLVSLEYLDFTYCNLSGLIPPSLGNLSMLTYLDLSGNHFMGQIPSSFSNLTKLTFLLLFSCGLDGKFPIGILQLPNLQFLELSNNSDLVGYFPESHLSSHLKYLSVERTRFSGEIPASIGNLVSLEYLDLTCCNLSGLVPPSLGNLSMLTNLYLSGNQFWGQLPFSFSNLTKLTHLVITSFNLSSASWSRLSELNTITNLFLGGNNLTGDIPHFLANFTQLTFLYLGSNLFTGHMPFWVMNLTKLNYLDLSKNMLQGSIPSSISQLENLQNLDLFSNNLSGTVELDMLLGLKNLTLLCLSFNRLSLLPKKSSNATLQKFYVLGLASCNLNEFPKFSTKSRRIDLLRSSIQQYSWPNTPMVLENNSNKFQGSVPIPPPSISFYSISINELSGEIPPQICNLNFLEVLDLSENNLSGNIPKCLGNFSNSLTILNLRRNNLNGTIPHTWTSGNKLRMINLGENKLSGQVPKSIVNCAMLEILDLGSNQINDTFPFWFGNLPELKVLILHSNGFHGVITSPEFNPAFPKLRVFDVSCNSLTGTLPSKFFQTWNAMKIDGKGHLSYMQVQTRSFVRGFPDHYDYSMTVTNKGLTMNYYKIMEVLTIIDFSKNRFEGEIPESIATLKGLHTLNLSNNIFTGHIPSSMGNLAQLESMDLSQNKLSGEIPQQLAQLTFLASFNVSYNLFTGSIPQGNQFNTFPNSSFEGNSGLYGSPLLRKCEGSSPSTSNENQGYGSSIEIDWKYVVIGYGSGFLVGIVIGHIMTTKKPDRFRNTFGTRQYRRQRQTRRGCRN</sequence>
<evidence type="ECO:0000256" key="12">
    <source>
        <dbReference type="SAM" id="MobiDB-lite"/>
    </source>
</evidence>
<keyword evidence="8 13" id="KW-1133">Transmembrane helix</keyword>
<dbReference type="FunFam" id="3.80.10.10:FF:000095">
    <property type="entry name" value="LRR receptor-like serine/threonine-protein kinase GSO1"/>
    <property type="match status" value="2"/>
</dbReference>
<protein>
    <recommendedName>
        <fullName evidence="19">Leucine-rich repeat-containing N-terminal plant-type domain-containing protein</fullName>
    </recommendedName>
</protein>
<evidence type="ECO:0000256" key="4">
    <source>
        <dbReference type="ARBA" id="ARBA00022614"/>
    </source>
</evidence>
<evidence type="ECO:0000259" key="15">
    <source>
        <dbReference type="Pfam" id="PF08263"/>
    </source>
</evidence>
<accession>A0AAN7IFE6</accession>
<dbReference type="PANTHER" id="PTHR48061:SF12">
    <property type="entry name" value="DISEASE RESISTANCE LIKE PROTEIN"/>
    <property type="match status" value="1"/>
</dbReference>
<comment type="similarity">
    <text evidence="2">Belongs to the RLP family.</text>
</comment>
<dbReference type="Pfam" id="PF00560">
    <property type="entry name" value="LRR_1"/>
    <property type="match status" value="7"/>
</dbReference>
<evidence type="ECO:0000256" key="7">
    <source>
        <dbReference type="ARBA" id="ARBA00022737"/>
    </source>
</evidence>
<dbReference type="InterPro" id="IPR055414">
    <property type="entry name" value="LRR_R13L4/SHOC2-like"/>
</dbReference>
<proteinExistence type="inferred from homology"/>
<dbReference type="Gene3D" id="3.80.10.10">
    <property type="entry name" value="Ribonuclease Inhibitor"/>
    <property type="match status" value="6"/>
</dbReference>
<dbReference type="SUPFAM" id="SSF52058">
    <property type="entry name" value="L domain-like"/>
    <property type="match status" value="2"/>
</dbReference>
<organism evidence="17 18">
    <name type="scientific">Quercus rubra</name>
    <name type="common">Northern red oak</name>
    <name type="synonym">Quercus borealis</name>
    <dbReference type="NCBI Taxonomy" id="3512"/>
    <lineage>
        <taxon>Eukaryota</taxon>
        <taxon>Viridiplantae</taxon>
        <taxon>Streptophyta</taxon>
        <taxon>Embryophyta</taxon>
        <taxon>Tracheophyta</taxon>
        <taxon>Spermatophyta</taxon>
        <taxon>Magnoliopsida</taxon>
        <taxon>eudicotyledons</taxon>
        <taxon>Gunneridae</taxon>
        <taxon>Pentapetalae</taxon>
        <taxon>rosids</taxon>
        <taxon>fabids</taxon>
        <taxon>Fagales</taxon>
        <taxon>Fagaceae</taxon>
        <taxon>Quercus</taxon>
    </lineage>
</organism>
<dbReference type="InterPro" id="IPR046956">
    <property type="entry name" value="RLP23-like"/>
</dbReference>
<keyword evidence="4" id="KW-0433">Leucine-rich repeat</keyword>
<dbReference type="PROSITE" id="PS51450">
    <property type="entry name" value="LRR"/>
    <property type="match status" value="1"/>
</dbReference>
<evidence type="ECO:0000256" key="6">
    <source>
        <dbReference type="ARBA" id="ARBA00022729"/>
    </source>
</evidence>
<keyword evidence="9 13" id="KW-0472">Membrane</keyword>
<feature type="region of interest" description="Disordered" evidence="12">
    <location>
        <begin position="1061"/>
        <end position="1080"/>
    </location>
</feature>
<dbReference type="AlphaFoldDB" id="A0AAN7IFE6"/>
<dbReference type="Pfam" id="PF08263">
    <property type="entry name" value="LRRNT_2"/>
    <property type="match status" value="1"/>
</dbReference>
<keyword evidence="10" id="KW-0675">Receptor</keyword>
<dbReference type="PRINTS" id="PR00019">
    <property type="entry name" value="LEURICHRPT"/>
</dbReference>
<comment type="caution">
    <text evidence="17">The sequence shown here is derived from an EMBL/GenBank/DDBJ whole genome shotgun (WGS) entry which is preliminary data.</text>
</comment>
<dbReference type="SMART" id="SM00365">
    <property type="entry name" value="LRR_SD22"/>
    <property type="match status" value="6"/>
</dbReference>
<keyword evidence="5 13" id="KW-0812">Transmembrane</keyword>